<accession>A0A397TS98</accession>
<dbReference type="GO" id="GO:0005506">
    <property type="term" value="F:iron ion binding"/>
    <property type="evidence" value="ECO:0007669"/>
    <property type="project" value="InterPro"/>
</dbReference>
<keyword evidence="6" id="KW-0503">Monooxygenase</keyword>
<name>A0A397TS98_9GLOM</name>
<protein>
    <submittedName>
        <fullName evidence="8">Cytochrome P450</fullName>
    </submittedName>
</protein>
<keyword evidence="2" id="KW-0349">Heme</keyword>
<dbReference type="STRING" id="44941.A0A397TS98"/>
<dbReference type="PANTHER" id="PTHR24291:SF50">
    <property type="entry name" value="BIFUNCTIONAL ALBAFLAVENONE MONOOXYGENASE_TERPENE SYNTHASE"/>
    <property type="match status" value="1"/>
</dbReference>
<dbReference type="InterPro" id="IPR001128">
    <property type="entry name" value="Cyt_P450"/>
</dbReference>
<evidence type="ECO:0000256" key="3">
    <source>
        <dbReference type="ARBA" id="ARBA00022723"/>
    </source>
</evidence>
<keyword evidence="5" id="KW-0408">Iron</keyword>
<evidence type="ECO:0000256" key="2">
    <source>
        <dbReference type="ARBA" id="ARBA00022617"/>
    </source>
</evidence>
<evidence type="ECO:0000256" key="7">
    <source>
        <dbReference type="SAM" id="Phobius"/>
    </source>
</evidence>
<dbReference type="Gene3D" id="1.10.630.10">
    <property type="entry name" value="Cytochrome P450"/>
    <property type="match status" value="1"/>
</dbReference>
<comment type="caution">
    <text evidence="8">The sequence shown here is derived from an EMBL/GenBank/DDBJ whole genome shotgun (WGS) entry which is preliminary data.</text>
</comment>
<dbReference type="InterPro" id="IPR036396">
    <property type="entry name" value="Cyt_P450_sf"/>
</dbReference>
<evidence type="ECO:0000256" key="4">
    <source>
        <dbReference type="ARBA" id="ARBA00023002"/>
    </source>
</evidence>
<evidence type="ECO:0000256" key="6">
    <source>
        <dbReference type="ARBA" id="ARBA00023033"/>
    </source>
</evidence>
<dbReference type="PANTHER" id="PTHR24291">
    <property type="entry name" value="CYTOCHROME P450 FAMILY 4"/>
    <property type="match status" value="1"/>
</dbReference>
<keyword evidence="7" id="KW-1133">Transmembrane helix</keyword>
<gene>
    <name evidence="8" type="ORF">C2G38_1057309</name>
</gene>
<keyword evidence="7" id="KW-0472">Membrane</keyword>
<comment type="similarity">
    <text evidence="1">Belongs to the cytochrome P450 family.</text>
</comment>
<dbReference type="InterPro" id="IPR002401">
    <property type="entry name" value="Cyt_P450_E_grp-I"/>
</dbReference>
<dbReference type="Pfam" id="PF00067">
    <property type="entry name" value="p450"/>
    <property type="match status" value="1"/>
</dbReference>
<dbReference type="GO" id="GO:0020037">
    <property type="term" value="F:heme binding"/>
    <property type="evidence" value="ECO:0007669"/>
    <property type="project" value="InterPro"/>
</dbReference>
<evidence type="ECO:0000256" key="5">
    <source>
        <dbReference type="ARBA" id="ARBA00023004"/>
    </source>
</evidence>
<dbReference type="GO" id="GO:0016705">
    <property type="term" value="F:oxidoreductase activity, acting on paired donors, with incorporation or reduction of molecular oxygen"/>
    <property type="evidence" value="ECO:0007669"/>
    <property type="project" value="InterPro"/>
</dbReference>
<keyword evidence="9" id="KW-1185">Reference proteome</keyword>
<sequence length="462" mass="53623">MHFKCTEGTLRFFGSFNLVVMLIFVLITFSILTYYVIQKITKPPKELQNIPTVPFLKYFWAMISGKGQDEIQHILLEADSRKLGIVKIWNFINWVVYVSNVEYAKQIFLESADVLPKWSYKEGQPIKIYFGTGIALSNGEHWAKHRKIATTAFNKALYPEATGMCTLEFTKILDQCTDTPTDIFKLIQLLTLQILGKLVFNHDLQCLNSLEEKPVFLDTYRKIVKHVINPLFVLLPWLVSLPLKANVEHEMRVKEFDQFLYDIIEKRRIDLAEQKRAAMKIENRDLLAGMIEDAENEGYDIPDKEFRDDIIVFFLAAHDSSSSALCYSFYFLAKYPEIQRKARNEAIRVLGKDVVIPDSKQLKELKYITAIIKETLRLYPTLTVISPRIAAKELKYGPYTLPKGQSLAINLWQLQRNLDLWKNTILKGFWKKKRVIKVFLGFLILLDLEVVWVKTFLSCNSA</sequence>
<keyword evidence="4" id="KW-0560">Oxidoreductase</keyword>
<evidence type="ECO:0000313" key="8">
    <source>
        <dbReference type="EMBL" id="RIB01022.1"/>
    </source>
</evidence>
<dbReference type="OrthoDB" id="1470350at2759"/>
<dbReference type="InterPro" id="IPR050196">
    <property type="entry name" value="Cytochrome_P450_Monoox"/>
</dbReference>
<reference evidence="8 9" key="1">
    <citation type="submission" date="2018-06" db="EMBL/GenBank/DDBJ databases">
        <title>Comparative genomics reveals the genomic features of Rhizophagus irregularis, R. cerebriforme, R. diaphanum and Gigaspora rosea, and their symbiotic lifestyle signature.</title>
        <authorList>
            <person name="Morin E."/>
            <person name="San Clemente H."/>
            <person name="Chen E.C.H."/>
            <person name="De La Providencia I."/>
            <person name="Hainaut M."/>
            <person name="Kuo A."/>
            <person name="Kohler A."/>
            <person name="Murat C."/>
            <person name="Tang N."/>
            <person name="Roy S."/>
            <person name="Loubradou J."/>
            <person name="Henrissat B."/>
            <person name="Grigoriev I.V."/>
            <person name="Corradi N."/>
            <person name="Roux C."/>
            <person name="Martin F.M."/>
        </authorList>
    </citation>
    <scope>NUCLEOTIDE SEQUENCE [LARGE SCALE GENOMIC DNA]</scope>
    <source>
        <strain evidence="8 9">DAOM 194757</strain>
    </source>
</reference>
<organism evidence="8 9">
    <name type="scientific">Gigaspora rosea</name>
    <dbReference type="NCBI Taxonomy" id="44941"/>
    <lineage>
        <taxon>Eukaryota</taxon>
        <taxon>Fungi</taxon>
        <taxon>Fungi incertae sedis</taxon>
        <taxon>Mucoromycota</taxon>
        <taxon>Glomeromycotina</taxon>
        <taxon>Glomeromycetes</taxon>
        <taxon>Diversisporales</taxon>
        <taxon>Gigasporaceae</taxon>
        <taxon>Gigaspora</taxon>
    </lineage>
</organism>
<keyword evidence="3" id="KW-0479">Metal-binding</keyword>
<feature type="non-terminal residue" evidence="8">
    <location>
        <position position="1"/>
    </location>
</feature>
<dbReference type="GO" id="GO:0004497">
    <property type="term" value="F:monooxygenase activity"/>
    <property type="evidence" value="ECO:0007669"/>
    <property type="project" value="UniProtKB-KW"/>
</dbReference>
<evidence type="ECO:0000313" key="9">
    <source>
        <dbReference type="Proteomes" id="UP000266673"/>
    </source>
</evidence>
<dbReference type="PRINTS" id="PR00463">
    <property type="entry name" value="EP450I"/>
</dbReference>
<dbReference type="Proteomes" id="UP000266673">
    <property type="component" value="Unassembled WGS sequence"/>
</dbReference>
<feature type="transmembrane region" description="Helical" evidence="7">
    <location>
        <begin position="12"/>
        <end position="37"/>
    </location>
</feature>
<keyword evidence="7" id="KW-0812">Transmembrane</keyword>
<dbReference type="SUPFAM" id="SSF48264">
    <property type="entry name" value="Cytochrome P450"/>
    <property type="match status" value="1"/>
</dbReference>
<dbReference type="AlphaFoldDB" id="A0A397TS98"/>
<evidence type="ECO:0000256" key="1">
    <source>
        <dbReference type="ARBA" id="ARBA00010617"/>
    </source>
</evidence>
<proteinExistence type="inferred from homology"/>
<dbReference type="EMBL" id="QKWP01003380">
    <property type="protein sequence ID" value="RIB01022.1"/>
    <property type="molecule type" value="Genomic_DNA"/>
</dbReference>